<feature type="transmembrane region" description="Helical" evidence="2">
    <location>
        <begin position="68"/>
        <end position="89"/>
    </location>
</feature>
<keyword evidence="2" id="KW-0812">Transmembrane</keyword>
<keyword evidence="2" id="KW-0472">Membrane</keyword>
<protein>
    <recommendedName>
        <fullName evidence="5">MARVEL domain-containing protein</fullName>
    </recommendedName>
</protein>
<feature type="region of interest" description="Disordered" evidence="1">
    <location>
        <begin position="1"/>
        <end position="41"/>
    </location>
</feature>
<comment type="caution">
    <text evidence="3">The sequence shown here is derived from an EMBL/GenBank/DDBJ whole genome shotgun (WGS) entry which is preliminary data.</text>
</comment>
<sequence>MKYQTREETEYQGVPSYSMDDTQPLTAAEPHHDNAKSQSEPHTRLKTLIAIAMGKSPDTGKRYQTQQFPVIISWMSAAAVLGLSAFIVAETAPSWLFGAAIFNMILAAAGILLTLGLDLRFPVPKSQSDPRPSTGSYIYIVVKGIVWSLAAAAIFIASTTYEPSHFSKRKGRGGGGGGRGSGSIGPATPQSAAIGCGFLDGLIVVCTLFYWKFPAKALFRRYSEHETRRMYSLLLASNGSNVEGGK</sequence>
<evidence type="ECO:0000313" key="3">
    <source>
        <dbReference type="EMBL" id="KAL2822091.1"/>
    </source>
</evidence>
<name>A0ABR4I2X7_9EURO</name>
<dbReference type="EMBL" id="JBFXLT010000003">
    <property type="protein sequence ID" value="KAL2822091.1"/>
    <property type="molecule type" value="Genomic_DNA"/>
</dbReference>
<gene>
    <name evidence="3" type="ORF">BJX63DRAFT_427436</name>
</gene>
<feature type="transmembrane region" description="Helical" evidence="2">
    <location>
        <begin position="137"/>
        <end position="157"/>
    </location>
</feature>
<dbReference type="Proteomes" id="UP001610334">
    <property type="component" value="Unassembled WGS sequence"/>
</dbReference>
<feature type="compositionally biased region" description="Gly residues" evidence="1">
    <location>
        <begin position="173"/>
        <end position="183"/>
    </location>
</feature>
<keyword evidence="4" id="KW-1185">Reference proteome</keyword>
<evidence type="ECO:0000313" key="4">
    <source>
        <dbReference type="Proteomes" id="UP001610334"/>
    </source>
</evidence>
<feature type="transmembrane region" description="Helical" evidence="2">
    <location>
        <begin position="192"/>
        <end position="211"/>
    </location>
</feature>
<evidence type="ECO:0000256" key="1">
    <source>
        <dbReference type="SAM" id="MobiDB-lite"/>
    </source>
</evidence>
<evidence type="ECO:0000256" key="2">
    <source>
        <dbReference type="SAM" id="Phobius"/>
    </source>
</evidence>
<feature type="transmembrane region" description="Helical" evidence="2">
    <location>
        <begin position="95"/>
        <end position="117"/>
    </location>
</feature>
<organism evidence="3 4">
    <name type="scientific">Aspergillus granulosus</name>
    <dbReference type="NCBI Taxonomy" id="176169"/>
    <lineage>
        <taxon>Eukaryota</taxon>
        <taxon>Fungi</taxon>
        <taxon>Dikarya</taxon>
        <taxon>Ascomycota</taxon>
        <taxon>Pezizomycotina</taxon>
        <taxon>Eurotiomycetes</taxon>
        <taxon>Eurotiomycetidae</taxon>
        <taxon>Eurotiales</taxon>
        <taxon>Aspergillaceae</taxon>
        <taxon>Aspergillus</taxon>
        <taxon>Aspergillus subgen. Nidulantes</taxon>
    </lineage>
</organism>
<feature type="compositionally biased region" description="Basic and acidic residues" evidence="1">
    <location>
        <begin position="29"/>
        <end position="41"/>
    </location>
</feature>
<evidence type="ECO:0008006" key="5">
    <source>
        <dbReference type="Google" id="ProtNLM"/>
    </source>
</evidence>
<reference evidence="3 4" key="1">
    <citation type="submission" date="2024-07" db="EMBL/GenBank/DDBJ databases">
        <title>Section-level genome sequencing and comparative genomics of Aspergillus sections Usti and Cavernicolus.</title>
        <authorList>
            <consortium name="Lawrence Berkeley National Laboratory"/>
            <person name="Nybo J.L."/>
            <person name="Vesth T.C."/>
            <person name="Theobald S."/>
            <person name="Frisvad J.C."/>
            <person name="Larsen T.O."/>
            <person name="Kjaerboelling I."/>
            <person name="Rothschild-Mancinelli K."/>
            <person name="Lyhne E.K."/>
            <person name="Kogle M.E."/>
            <person name="Barry K."/>
            <person name="Clum A."/>
            <person name="Na H."/>
            <person name="Ledsgaard L."/>
            <person name="Lin J."/>
            <person name="Lipzen A."/>
            <person name="Kuo A."/>
            <person name="Riley R."/>
            <person name="Mondo S."/>
            <person name="Labutti K."/>
            <person name="Haridas S."/>
            <person name="Pangalinan J."/>
            <person name="Salamov A.A."/>
            <person name="Simmons B.A."/>
            <person name="Magnuson J.K."/>
            <person name="Chen J."/>
            <person name="Drula E."/>
            <person name="Henrissat B."/>
            <person name="Wiebenga A."/>
            <person name="Lubbers R.J."/>
            <person name="Gomes A.C."/>
            <person name="Makela M.R."/>
            <person name="Stajich J."/>
            <person name="Grigoriev I.V."/>
            <person name="Mortensen U.H."/>
            <person name="De Vries R.P."/>
            <person name="Baker S.E."/>
            <person name="Andersen M.R."/>
        </authorList>
    </citation>
    <scope>NUCLEOTIDE SEQUENCE [LARGE SCALE GENOMIC DNA]</scope>
    <source>
        <strain evidence="3 4">CBS 588.65</strain>
    </source>
</reference>
<proteinExistence type="predicted"/>
<keyword evidence="2" id="KW-1133">Transmembrane helix</keyword>
<feature type="region of interest" description="Disordered" evidence="1">
    <location>
        <begin position="164"/>
        <end position="184"/>
    </location>
</feature>
<accession>A0ABR4I2X7</accession>